<feature type="transmembrane region" description="Helical" evidence="1">
    <location>
        <begin position="12"/>
        <end position="37"/>
    </location>
</feature>
<feature type="transmembrane region" description="Helical" evidence="1">
    <location>
        <begin position="57"/>
        <end position="87"/>
    </location>
</feature>
<feature type="transmembrane region" description="Helical" evidence="1">
    <location>
        <begin position="170"/>
        <end position="195"/>
    </location>
</feature>
<feature type="transmembrane region" description="Helical" evidence="1">
    <location>
        <begin position="274"/>
        <end position="299"/>
    </location>
</feature>
<protein>
    <submittedName>
        <fullName evidence="2">DUF2232 domain-containing protein</fullName>
    </submittedName>
</protein>
<name>A0A398B9V3_9BACI</name>
<reference evidence="2 3" key="1">
    <citation type="submission" date="2018-08" db="EMBL/GenBank/DDBJ databases">
        <title>Bacillus jemisoniae sp. nov., Bacillus chryseoplanitiae sp. nov., Bacillus resnikiae sp. nov., and Bacillus frankliniae sp. nov., isolated from Viking spacecraft and associated surfaces.</title>
        <authorList>
            <person name="Seuylemezian A."/>
            <person name="Vaishampayan P."/>
        </authorList>
    </citation>
    <scope>NUCLEOTIDE SEQUENCE [LARGE SCALE GENOMIC DNA]</scope>
    <source>
        <strain evidence="2 3">JJ-247</strain>
    </source>
</reference>
<dbReference type="Pfam" id="PF09991">
    <property type="entry name" value="DUF2232"/>
    <property type="match status" value="1"/>
</dbReference>
<keyword evidence="1" id="KW-0472">Membrane</keyword>
<keyword evidence="1" id="KW-1133">Transmembrane helix</keyword>
<dbReference type="PANTHER" id="PTHR41324">
    <property type="entry name" value="MEMBRANE PROTEIN-RELATED"/>
    <property type="match status" value="1"/>
</dbReference>
<dbReference type="PANTHER" id="PTHR41324:SF1">
    <property type="entry name" value="DUF2232 DOMAIN-CONTAINING PROTEIN"/>
    <property type="match status" value="1"/>
</dbReference>
<dbReference type="InterPro" id="IPR018710">
    <property type="entry name" value="DUF2232"/>
</dbReference>
<keyword evidence="1" id="KW-0812">Transmembrane</keyword>
<keyword evidence="3" id="KW-1185">Reference proteome</keyword>
<dbReference type="RefSeq" id="WP_119112110.1">
    <property type="nucleotide sequence ID" value="NZ_CBCSEO010000015.1"/>
</dbReference>
<dbReference type="Proteomes" id="UP000265816">
    <property type="component" value="Unassembled WGS sequence"/>
</dbReference>
<gene>
    <name evidence="2" type="ORF">D1970_06640</name>
</gene>
<evidence type="ECO:0000256" key="1">
    <source>
        <dbReference type="SAM" id="Phobius"/>
    </source>
</evidence>
<sequence length="315" mass="35504">MKNTYKLTEGAALLAVFSVLLLMTLYIPVVGSITSLFLPLPFIMYAAKSGWKSSAVFMIAAILLSLIIGSWLAIPFTLSLGLTGIVMGLAIREKKSRQMVYVAGSLVFLVNIVAIYGISVKFFDINFIKEMMDALRRSIDMSIGMLKGMGQPADEKMIQQWTDSIDLLEVLLPSLFVIFAFVNVLITQLVSFPILKRFGIQIAGWKPFREITVPKSVLWYYLLTLLASMLFKPEEGTYWYIALANLVFILQFLMVIQGLSFLFYVAYFKGYSKAWAVAAAFLAFLIPIVFYIIRILGIIDIGFDLRKRLGRNDQK</sequence>
<accession>A0A398B9V3</accession>
<feature type="transmembrane region" description="Helical" evidence="1">
    <location>
        <begin position="238"/>
        <end position="267"/>
    </location>
</feature>
<comment type="caution">
    <text evidence="2">The sequence shown here is derived from an EMBL/GenBank/DDBJ whole genome shotgun (WGS) entry which is preliminary data.</text>
</comment>
<dbReference type="OrthoDB" id="2987886at2"/>
<feature type="transmembrane region" description="Helical" evidence="1">
    <location>
        <begin position="99"/>
        <end position="123"/>
    </location>
</feature>
<organism evidence="2 3">
    <name type="scientific">Mesobacillus zeae</name>
    <dbReference type="NCBI Taxonomy" id="1917180"/>
    <lineage>
        <taxon>Bacteria</taxon>
        <taxon>Bacillati</taxon>
        <taxon>Bacillota</taxon>
        <taxon>Bacilli</taxon>
        <taxon>Bacillales</taxon>
        <taxon>Bacillaceae</taxon>
        <taxon>Mesobacillus</taxon>
    </lineage>
</organism>
<dbReference type="EMBL" id="QWVT01000012">
    <property type="protein sequence ID" value="RID86607.1"/>
    <property type="molecule type" value="Genomic_DNA"/>
</dbReference>
<dbReference type="AlphaFoldDB" id="A0A398B9V3"/>
<evidence type="ECO:0000313" key="3">
    <source>
        <dbReference type="Proteomes" id="UP000265816"/>
    </source>
</evidence>
<evidence type="ECO:0000313" key="2">
    <source>
        <dbReference type="EMBL" id="RID86607.1"/>
    </source>
</evidence>
<proteinExistence type="predicted"/>